<evidence type="ECO:0000313" key="2">
    <source>
        <dbReference type="EMBL" id="ABM18299.1"/>
    </source>
</evidence>
<dbReference type="KEGG" id="maq:Maqu_1209"/>
<dbReference type="RefSeq" id="WP_011784716.1">
    <property type="nucleotide sequence ID" value="NC_008740.1"/>
</dbReference>
<dbReference type="GO" id="GO:0006281">
    <property type="term" value="P:DNA repair"/>
    <property type="evidence" value="ECO:0007669"/>
    <property type="project" value="InterPro"/>
</dbReference>
<dbReference type="Gene3D" id="3.40.1170.60">
    <property type="match status" value="1"/>
</dbReference>
<dbReference type="EMBL" id="CP000514">
    <property type="protein sequence ID" value="ABM18299.1"/>
    <property type="molecule type" value="Genomic_DNA"/>
</dbReference>
<keyword evidence="2" id="KW-0808">Transferase</keyword>
<evidence type="ECO:0000259" key="1">
    <source>
        <dbReference type="PROSITE" id="PS50173"/>
    </source>
</evidence>
<dbReference type="STRING" id="351348.Maqu_1209"/>
<feature type="domain" description="UmuC" evidence="1">
    <location>
        <begin position="11"/>
        <end position="60"/>
    </location>
</feature>
<proteinExistence type="predicted"/>
<sequence length="73" mass="7912">MAPVGRGQAVFALVDCNNFYASCEKLFRPDLRNTPVVVLSNNDGCVVARSKEAKALGIKMFCTTDNVTCLLQS</sequence>
<protein>
    <submittedName>
        <fullName evidence="2">Nucleotidyltransferase/DNA polymerase involved in DNA repair-like protein</fullName>
    </submittedName>
</protein>
<accession>A1TZY0</accession>
<gene>
    <name evidence="2" type="ordered locus">Maqu_1209</name>
</gene>
<dbReference type="Pfam" id="PF00817">
    <property type="entry name" value="IMS"/>
    <property type="match status" value="1"/>
</dbReference>
<dbReference type="GO" id="GO:0016740">
    <property type="term" value="F:transferase activity"/>
    <property type="evidence" value="ECO:0007669"/>
    <property type="project" value="UniProtKB-KW"/>
</dbReference>
<dbReference type="HOGENOM" id="CLU_2700402_0_0_6"/>
<dbReference type="InterPro" id="IPR001126">
    <property type="entry name" value="UmuC"/>
</dbReference>
<dbReference type="SUPFAM" id="SSF56672">
    <property type="entry name" value="DNA/RNA polymerases"/>
    <property type="match status" value="1"/>
</dbReference>
<dbReference type="AlphaFoldDB" id="A1TZY0"/>
<reference evidence="3" key="1">
    <citation type="journal article" date="2011" name="Appl. Environ. Microbiol.">
        <title>Genomic potential of Marinobacter aquaeolei, a biogeochemical 'opportunitroph'.</title>
        <authorList>
            <person name="Singer E."/>
            <person name="Webb E.A."/>
            <person name="Nelson W.C."/>
            <person name="Heidelberg J.F."/>
            <person name="Ivanova N."/>
            <person name="Pati A."/>
            <person name="Edwards K.J."/>
        </authorList>
    </citation>
    <scope>NUCLEOTIDE SEQUENCE [LARGE SCALE GENOMIC DNA]</scope>
    <source>
        <strain evidence="3">ATCC 700491 / DSM 11845 / VT8</strain>
    </source>
</reference>
<name>A1TZY0_MARN8</name>
<dbReference type="eggNOG" id="COG0389">
    <property type="taxonomic scope" value="Bacteria"/>
</dbReference>
<dbReference type="Proteomes" id="UP000000998">
    <property type="component" value="Chromosome"/>
</dbReference>
<dbReference type="PROSITE" id="PS50173">
    <property type="entry name" value="UMUC"/>
    <property type="match status" value="1"/>
</dbReference>
<dbReference type="InterPro" id="IPR043502">
    <property type="entry name" value="DNA/RNA_pol_sf"/>
</dbReference>
<organism evidence="2 3">
    <name type="scientific">Marinobacter nauticus (strain ATCC 700491 / DSM 11845 / VT8)</name>
    <name type="common">Marinobacter aquaeolei</name>
    <dbReference type="NCBI Taxonomy" id="351348"/>
    <lineage>
        <taxon>Bacteria</taxon>
        <taxon>Pseudomonadati</taxon>
        <taxon>Pseudomonadota</taxon>
        <taxon>Gammaproteobacteria</taxon>
        <taxon>Pseudomonadales</taxon>
        <taxon>Marinobacteraceae</taxon>
        <taxon>Marinobacter</taxon>
    </lineage>
</organism>
<evidence type="ECO:0000313" key="3">
    <source>
        <dbReference type="Proteomes" id="UP000000998"/>
    </source>
</evidence>